<evidence type="ECO:0000313" key="2">
    <source>
        <dbReference type="Proteomes" id="UP000238916"/>
    </source>
</evidence>
<reference evidence="2" key="1">
    <citation type="submission" date="2018-02" db="EMBL/GenBank/DDBJ databases">
        <authorList>
            <person name="Hausmann B."/>
        </authorList>
    </citation>
    <scope>NUCLEOTIDE SEQUENCE [LARGE SCALE GENOMIC DNA]</scope>
    <source>
        <strain evidence="2">Peat soil MAG SbF1</strain>
    </source>
</reference>
<dbReference type="OrthoDB" id="2876402at2"/>
<gene>
    <name evidence="1" type="ORF">SBF1_1470010</name>
</gene>
<dbReference type="Proteomes" id="UP000238916">
    <property type="component" value="Unassembled WGS sequence"/>
</dbReference>
<proteinExistence type="predicted"/>
<accession>A0A2U3K6S6</accession>
<dbReference type="EMBL" id="OMOF01000054">
    <property type="protein sequence ID" value="SPF35260.1"/>
    <property type="molecule type" value="Genomic_DNA"/>
</dbReference>
<dbReference type="AlphaFoldDB" id="A0A2U3K6S6"/>
<organism evidence="1 2">
    <name type="scientific">Candidatus Desulfosporosinus infrequens</name>
    <dbReference type="NCBI Taxonomy" id="2043169"/>
    <lineage>
        <taxon>Bacteria</taxon>
        <taxon>Bacillati</taxon>
        <taxon>Bacillota</taxon>
        <taxon>Clostridia</taxon>
        <taxon>Eubacteriales</taxon>
        <taxon>Desulfitobacteriaceae</taxon>
        <taxon>Desulfosporosinus</taxon>
    </lineage>
</organism>
<evidence type="ECO:0000313" key="1">
    <source>
        <dbReference type="EMBL" id="SPF35260.1"/>
    </source>
</evidence>
<name>A0A2U3K6S6_9FIRM</name>
<protein>
    <submittedName>
        <fullName evidence="1">Uncharacterized protein</fullName>
    </submittedName>
</protein>
<sequence>MFELIHGTPRSELYLKVFLRKLDIISKTDELPQGTELMAAVFLGVKVFTSARCREKQKTTQLAKDRFNKLEIIKSLMTLLTPRQFMNIFPITKEYDGDKYQSKDYFFTREMINTLDMDAAIGDKIDDFLWDYRNRDIERFQLEVFRVLSDLARAKGLPTPLEKFSAENGIPLYYEDKKHKEITGPIHIENVGGEYFYNDFEATTVPFKKPSPDYLKLV</sequence>